<accession>A0A9Q0MQ99</accession>
<evidence type="ECO:0000259" key="1">
    <source>
        <dbReference type="SMART" id="SM00214"/>
    </source>
</evidence>
<dbReference type="AlphaFoldDB" id="A0A9Q0MQ99"/>
<dbReference type="EMBL" id="WJQU01001092">
    <property type="protein sequence ID" value="KAJ6634068.1"/>
    <property type="molecule type" value="Genomic_DNA"/>
</dbReference>
<gene>
    <name evidence="2" type="primary">BMPER</name>
    <name evidence="2" type="ORF">Bhyg_17702</name>
</gene>
<evidence type="ECO:0000313" key="2">
    <source>
        <dbReference type="EMBL" id="KAJ6634068.1"/>
    </source>
</evidence>
<feature type="non-terminal residue" evidence="2">
    <location>
        <position position="91"/>
    </location>
</feature>
<proteinExistence type="predicted"/>
<name>A0A9Q0MQ99_9DIPT</name>
<comment type="caution">
    <text evidence="2">The sequence shown here is derived from an EMBL/GenBank/DDBJ whole genome shotgun (WGS) entry which is preliminary data.</text>
</comment>
<organism evidence="2 3">
    <name type="scientific">Pseudolycoriella hygida</name>
    <dbReference type="NCBI Taxonomy" id="35572"/>
    <lineage>
        <taxon>Eukaryota</taxon>
        <taxon>Metazoa</taxon>
        <taxon>Ecdysozoa</taxon>
        <taxon>Arthropoda</taxon>
        <taxon>Hexapoda</taxon>
        <taxon>Insecta</taxon>
        <taxon>Pterygota</taxon>
        <taxon>Neoptera</taxon>
        <taxon>Endopterygota</taxon>
        <taxon>Diptera</taxon>
        <taxon>Nematocera</taxon>
        <taxon>Sciaroidea</taxon>
        <taxon>Sciaridae</taxon>
        <taxon>Pseudolycoriella</taxon>
    </lineage>
</organism>
<dbReference type="SUPFAM" id="SSF57603">
    <property type="entry name" value="FnI-like domain"/>
    <property type="match status" value="1"/>
</dbReference>
<feature type="domain" description="VWFC" evidence="1">
    <location>
        <begin position="34"/>
        <end position="90"/>
    </location>
</feature>
<dbReference type="SMART" id="SM00214">
    <property type="entry name" value="VWC"/>
    <property type="match status" value="1"/>
</dbReference>
<keyword evidence="3" id="KW-1185">Reference proteome</keyword>
<evidence type="ECO:0000313" key="3">
    <source>
        <dbReference type="Proteomes" id="UP001151699"/>
    </source>
</evidence>
<protein>
    <submittedName>
        <fullName evidence="2">BMP-binding endothelial regulator protein</fullName>
    </submittedName>
</protein>
<dbReference type="OrthoDB" id="6019304at2759"/>
<dbReference type="Gene3D" id="6.20.200.20">
    <property type="match status" value="1"/>
</dbReference>
<feature type="non-terminal residue" evidence="2">
    <location>
        <position position="1"/>
    </location>
</feature>
<reference evidence="2" key="1">
    <citation type="submission" date="2022-07" db="EMBL/GenBank/DDBJ databases">
        <authorList>
            <person name="Trinca V."/>
            <person name="Uliana J.V.C."/>
            <person name="Torres T.T."/>
            <person name="Ward R.J."/>
            <person name="Monesi N."/>
        </authorList>
    </citation>
    <scope>NUCLEOTIDE SEQUENCE</scope>
    <source>
        <strain evidence="2">HSMRA1968</strain>
        <tissue evidence="2">Whole embryos</tissue>
    </source>
</reference>
<dbReference type="InterPro" id="IPR001007">
    <property type="entry name" value="VWF_dom"/>
</dbReference>
<dbReference type="Proteomes" id="UP001151699">
    <property type="component" value="Unassembled WGS sequence"/>
</dbReference>
<sequence length="91" mass="9880">NGFVECAPPENCPAVDDCYMLEKKEGCCEKCKDCIYKGIMYPSGAEWSDSDDPCSSLKCLAGVVTETNLQCYTPCNTPLPPRPGQCCPTCI</sequence>